<dbReference type="RefSeq" id="WP_132415292.1">
    <property type="nucleotide sequence ID" value="NZ_SKFG01000001.1"/>
</dbReference>
<dbReference type="InterPro" id="IPR016024">
    <property type="entry name" value="ARM-type_fold"/>
</dbReference>
<evidence type="ECO:0000313" key="1">
    <source>
        <dbReference type="EMBL" id="TCZ80730.1"/>
    </source>
</evidence>
<comment type="caution">
    <text evidence="1">The sequence shown here is derived from an EMBL/GenBank/DDBJ whole genome shotgun (WGS) entry which is preliminary data.</text>
</comment>
<dbReference type="Proteomes" id="UP000295418">
    <property type="component" value="Unassembled WGS sequence"/>
</dbReference>
<accession>A0A4R4EMV9</accession>
<sequence length="620" mass="71088">MSTALLQELHQVLRRIFIAGSDLALGDYRLKRMLPQFQQLGERAPIYKRLGEGISALIEPADIENYQSADQLQDLNLLLTSVLRTQGMTAPQGELRPLENRPVSFSTFLSYRKLAAVEAALTTTGSNRYEVVVHAYDVGMFRDLRLLPLAIRAIGDPYSEIAEFAMQKILPSYGFEVIPYLIDSFDPMGGRVESRKLQVIGQAGGGDVIDLIFQAAESGSEEVRLTAIRLLAAHATYESALLSWTKDKKKSIREAAYQTLAEMNSEVAVERIYEAFAGKDIEIAAKAAAKCSSEQLTDWLVRDLGAQLEHAIEHKDDKKKTEASQIKIKHFLTALEGKRSDTLYELFTEVTRQYALYISFAGLDILDAAAYYLEHENSLEALEALYVLEQHNTRYLSYAFRASFRLLSPSELYEHYVHSVRNKWKMKTNKETQKKLKEFLSILEQQVIAYPYQLYPNLWSSPEENSYLRKVEMMPVDQVAQLWDSRWLDWLIEVQATHLVCVFARPDHTESQSFLLKRIHDMTDLRHQSFDILLLGLERAGVDASIQSDLLMNVLEQKRSGNLYAFEGHVLEYLYKLPLTYQERLAAMIQKYRYTAREQLQYVWNEMERKKQEAVVADSV</sequence>
<dbReference type="OrthoDB" id="83685at2"/>
<reference evidence="1 2" key="1">
    <citation type="submission" date="2019-03" db="EMBL/GenBank/DDBJ databases">
        <authorList>
            <person name="Kim M.K.M."/>
        </authorList>
    </citation>
    <scope>NUCLEOTIDE SEQUENCE [LARGE SCALE GENOMIC DNA]</scope>
    <source>
        <strain evidence="1 2">18JY21-1</strain>
    </source>
</reference>
<protein>
    <submittedName>
        <fullName evidence="1">HEAT repeat domain-containing protein</fullName>
    </submittedName>
</protein>
<dbReference type="Gene3D" id="1.25.10.10">
    <property type="entry name" value="Leucine-rich Repeat Variant"/>
    <property type="match status" value="1"/>
</dbReference>
<dbReference type="SUPFAM" id="SSF48371">
    <property type="entry name" value="ARM repeat"/>
    <property type="match status" value="1"/>
</dbReference>
<gene>
    <name evidence="1" type="ORF">E0485_00055</name>
</gene>
<dbReference type="AlphaFoldDB" id="A0A4R4EMV9"/>
<keyword evidence="2" id="KW-1185">Reference proteome</keyword>
<dbReference type="Pfam" id="PF13646">
    <property type="entry name" value="HEAT_2"/>
    <property type="match status" value="1"/>
</dbReference>
<organism evidence="1 2">
    <name type="scientific">Paenibacillus albiflavus</name>
    <dbReference type="NCBI Taxonomy" id="2545760"/>
    <lineage>
        <taxon>Bacteria</taxon>
        <taxon>Bacillati</taxon>
        <taxon>Bacillota</taxon>
        <taxon>Bacilli</taxon>
        <taxon>Bacillales</taxon>
        <taxon>Paenibacillaceae</taxon>
        <taxon>Paenibacillus</taxon>
    </lineage>
</organism>
<proteinExistence type="predicted"/>
<dbReference type="InterPro" id="IPR011989">
    <property type="entry name" value="ARM-like"/>
</dbReference>
<dbReference type="EMBL" id="SKFG01000001">
    <property type="protein sequence ID" value="TCZ80730.1"/>
    <property type="molecule type" value="Genomic_DNA"/>
</dbReference>
<name>A0A4R4EMV9_9BACL</name>
<evidence type="ECO:0000313" key="2">
    <source>
        <dbReference type="Proteomes" id="UP000295418"/>
    </source>
</evidence>